<dbReference type="EMBL" id="JBHUPB010000015">
    <property type="protein sequence ID" value="MFD2969774.1"/>
    <property type="molecule type" value="Genomic_DNA"/>
</dbReference>
<reference evidence="3" key="1">
    <citation type="journal article" date="2019" name="Int. J. Syst. Evol. Microbiol.">
        <title>The Global Catalogue of Microorganisms (GCM) 10K type strain sequencing project: providing services to taxonomists for standard genome sequencing and annotation.</title>
        <authorList>
            <consortium name="The Broad Institute Genomics Platform"/>
            <consortium name="The Broad Institute Genome Sequencing Center for Infectious Disease"/>
            <person name="Wu L."/>
            <person name="Ma J."/>
        </authorList>
    </citation>
    <scope>NUCLEOTIDE SEQUENCE [LARGE SCALE GENOMIC DNA]</scope>
    <source>
        <strain evidence="3">KCTC 22814</strain>
    </source>
</reference>
<comment type="caution">
    <text evidence="2">The sequence shown here is derived from an EMBL/GenBank/DDBJ whole genome shotgun (WGS) entry which is preliminary data.</text>
</comment>
<evidence type="ECO:0000313" key="3">
    <source>
        <dbReference type="Proteomes" id="UP001597525"/>
    </source>
</evidence>
<organism evidence="2 3">
    <name type="scientific">Sphingobacterium bambusae</name>
    <dbReference type="NCBI Taxonomy" id="662858"/>
    <lineage>
        <taxon>Bacteria</taxon>
        <taxon>Pseudomonadati</taxon>
        <taxon>Bacteroidota</taxon>
        <taxon>Sphingobacteriia</taxon>
        <taxon>Sphingobacteriales</taxon>
        <taxon>Sphingobacteriaceae</taxon>
        <taxon>Sphingobacterium</taxon>
    </lineage>
</organism>
<accession>A0ABW6BMI3</accession>
<evidence type="ECO:0000256" key="1">
    <source>
        <dbReference type="SAM" id="SignalP"/>
    </source>
</evidence>
<protein>
    <recommendedName>
        <fullName evidence="4">SPOR domain-containing protein</fullName>
    </recommendedName>
</protein>
<name>A0ABW6BMI3_9SPHI</name>
<evidence type="ECO:0000313" key="2">
    <source>
        <dbReference type="EMBL" id="MFD2969774.1"/>
    </source>
</evidence>
<dbReference type="Proteomes" id="UP001597525">
    <property type="component" value="Unassembled WGS sequence"/>
</dbReference>
<evidence type="ECO:0008006" key="4">
    <source>
        <dbReference type="Google" id="ProtNLM"/>
    </source>
</evidence>
<keyword evidence="3" id="KW-1185">Reference proteome</keyword>
<proteinExistence type="predicted"/>
<feature type="signal peptide" evidence="1">
    <location>
        <begin position="1"/>
        <end position="23"/>
    </location>
</feature>
<sequence length="184" mass="20787">MKYTAAYLLGLSLLTLQASCQQAPSSTAQSVTDQVPIDTAINVGGKDILKLDLKGVKLKGVEPAPVTEEWQALGFTQMPVYVTDPEKASAMAVSDCIAYYRYDFHVPNDDIQGAGVFIYQFPDKQRLDNFLDGAQNNHLRRHLHVGEFYIQIWSFYDDADIAQEHLDQMQRYYEQLGAKLYAEQ</sequence>
<dbReference type="RefSeq" id="WP_320183263.1">
    <property type="nucleotide sequence ID" value="NZ_CP138332.1"/>
</dbReference>
<gene>
    <name evidence="2" type="ORF">ACFS7Y_20470</name>
</gene>
<feature type="chain" id="PRO_5046952436" description="SPOR domain-containing protein" evidence="1">
    <location>
        <begin position="24"/>
        <end position="184"/>
    </location>
</feature>
<keyword evidence="1" id="KW-0732">Signal</keyword>